<dbReference type="Pfam" id="PF02518">
    <property type="entry name" value="HATPase_c"/>
    <property type="match status" value="1"/>
</dbReference>
<evidence type="ECO:0000256" key="6">
    <source>
        <dbReference type="ARBA" id="ARBA00022679"/>
    </source>
</evidence>
<evidence type="ECO:0000256" key="8">
    <source>
        <dbReference type="ARBA" id="ARBA00022777"/>
    </source>
</evidence>
<evidence type="ECO:0000313" key="14">
    <source>
        <dbReference type="EMBL" id="MFC6197914.1"/>
    </source>
</evidence>
<keyword evidence="11" id="KW-1133">Transmembrane helix</keyword>
<evidence type="ECO:0000256" key="7">
    <source>
        <dbReference type="ARBA" id="ARBA00022741"/>
    </source>
</evidence>
<dbReference type="Gene3D" id="1.10.287.130">
    <property type="match status" value="1"/>
</dbReference>
<reference evidence="15" key="1">
    <citation type="journal article" date="2019" name="Int. J. Syst. Evol. Microbiol.">
        <title>The Global Catalogue of Microorganisms (GCM) 10K type strain sequencing project: providing services to taxonomists for standard genome sequencing and annotation.</title>
        <authorList>
            <consortium name="The Broad Institute Genomics Platform"/>
            <consortium name="The Broad Institute Genome Sequencing Center for Infectious Disease"/>
            <person name="Wu L."/>
            <person name="Ma J."/>
        </authorList>
    </citation>
    <scope>NUCLEOTIDE SEQUENCE [LARGE SCALE GENOMIC DNA]</scope>
    <source>
        <strain evidence="15">CGMCC-1.15741</strain>
    </source>
</reference>
<evidence type="ECO:0000256" key="4">
    <source>
        <dbReference type="ARBA" id="ARBA00022475"/>
    </source>
</evidence>
<evidence type="ECO:0000256" key="10">
    <source>
        <dbReference type="SAM" id="Coils"/>
    </source>
</evidence>
<sequence length="456" mass="49921">MTMPGMRSITGIRLVAAAILVIFASQMLVLVFLFQAQNKTARDFLLPLPSRVASIVEIVEATGEEDRAVLLESLNTSQLRIAMVDAFDPADAASETIRLRALRRSLSRYGEALEGRRMFAMVDGDAGSFGSPVETEIGLRADYPMRLVIELGSGEWLAIETPSLFEIRFRNLPVGVGAGIFGLIVASLALFSIWQQFRPVRDMAKAARSFSETGKSSPVKPGGSRDVRDLAQAFNDMQTRIEALLANRTLMMSAMSHDVRTYLTRLRLRVEMLDEKNRDAAEATIEEIQALLNDTLAFAEAAEGAETGEEADIAHVLSELMTSGQFSDQVCWANQSAFQRKRIFVAGRADRLQRALVNLITNAEKYGEAVELTLRTPDRAVILEIADHGPGIPDAEKKLVLEPFYRRDASRNRHTEGAGLGLAIAHTIIERAGGTLALADRPGGGLIARVTLKRAI</sequence>
<dbReference type="SMART" id="SM00387">
    <property type="entry name" value="HATPase_c"/>
    <property type="match status" value="1"/>
</dbReference>
<dbReference type="CDD" id="cd00082">
    <property type="entry name" value="HisKA"/>
    <property type="match status" value="1"/>
</dbReference>
<evidence type="ECO:0000259" key="13">
    <source>
        <dbReference type="PROSITE" id="PS50885"/>
    </source>
</evidence>
<keyword evidence="15" id="KW-1185">Reference proteome</keyword>
<dbReference type="Pfam" id="PF00672">
    <property type="entry name" value="HAMP"/>
    <property type="match status" value="1"/>
</dbReference>
<dbReference type="PROSITE" id="PS50109">
    <property type="entry name" value="HIS_KIN"/>
    <property type="match status" value="1"/>
</dbReference>
<evidence type="ECO:0000256" key="1">
    <source>
        <dbReference type="ARBA" id="ARBA00000085"/>
    </source>
</evidence>
<dbReference type="SMART" id="SM00304">
    <property type="entry name" value="HAMP"/>
    <property type="match status" value="1"/>
</dbReference>
<dbReference type="InterPro" id="IPR003594">
    <property type="entry name" value="HATPase_dom"/>
</dbReference>
<dbReference type="RefSeq" id="WP_377377521.1">
    <property type="nucleotide sequence ID" value="NZ_JBHSSW010000009.1"/>
</dbReference>
<dbReference type="PANTHER" id="PTHR44936">
    <property type="entry name" value="SENSOR PROTEIN CREC"/>
    <property type="match status" value="1"/>
</dbReference>
<feature type="transmembrane region" description="Helical" evidence="11">
    <location>
        <begin position="172"/>
        <end position="194"/>
    </location>
</feature>
<comment type="catalytic activity">
    <reaction evidence="1">
        <text>ATP + protein L-histidine = ADP + protein N-phospho-L-histidine.</text>
        <dbReference type="EC" id="2.7.13.3"/>
    </reaction>
</comment>
<dbReference type="CDD" id="cd06225">
    <property type="entry name" value="HAMP"/>
    <property type="match status" value="1"/>
</dbReference>
<keyword evidence="7" id="KW-0547">Nucleotide-binding</keyword>
<keyword evidence="9 14" id="KW-0067">ATP-binding</keyword>
<feature type="domain" description="Histidine kinase" evidence="12">
    <location>
        <begin position="254"/>
        <end position="456"/>
    </location>
</feature>
<accession>A0ABW1S9P8</accession>
<evidence type="ECO:0000256" key="11">
    <source>
        <dbReference type="SAM" id="Phobius"/>
    </source>
</evidence>
<dbReference type="PRINTS" id="PR00344">
    <property type="entry name" value="BCTRLSENSOR"/>
</dbReference>
<keyword evidence="8" id="KW-0418">Kinase</keyword>
<dbReference type="CDD" id="cd00075">
    <property type="entry name" value="HATPase"/>
    <property type="match status" value="1"/>
</dbReference>
<organism evidence="14 15">
    <name type="scientific">Ponticaulis profundi</name>
    <dbReference type="NCBI Taxonomy" id="2665222"/>
    <lineage>
        <taxon>Bacteria</taxon>
        <taxon>Pseudomonadati</taxon>
        <taxon>Pseudomonadota</taxon>
        <taxon>Alphaproteobacteria</taxon>
        <taxon>Hyphomonadales</taxon>
        <taxon>Hyphomonadaceae</taxon>
        <taxon>Ponticaulis</taxon>
    </lineage>
</organism>
<dbReference type="InterPro" id="IPR005467">
    <property type="entry name" value="His_kinase_dom"/>
</dbReference>
<feature type="coiled-coil region" evidence="10">
    <location>
        <begin position="227"/>
        <end position="283"/>
    </location>
</feature>
<dbReference type="InterPro" id="IPR003660">
    <property type="entry name" value="HAMP_dom"/>
</dbReference>
<keyword evidence="5" id="KW-0597">Phosphoprotein</keyword>
<dbReference type="InterPro" id="IPR003661">
    <property type="entry name" value="HisK_dim/P_dom"/>
</dbReference>
<dbReference type="SUPFAM" id="SSF55874">
    <property type="entry name" value="ATPase domain of HSP90 chaperone/DNA topoisomerase II/histidine kinase"/>
    <property type="match status" value="1"/>
</dbReference>
<dbReference type="SMART" id="SM00388">
    <property type="entry name" value="HisKA"/>
    <property type="match status" value="1"/>
</dbReference>
<dbReference type="EC" id="2.7.13.3" evidence="3"/>
<protein>
    <recommendedName>
        <fullName evidence="3">histidine kinase</fullName>
        <ecNumber evidence="3">2.7.13.3</ecNumber>
    </recommendedName>
</protein>
<evidence type="ECO:0000256" key="9">
    <source>
        <dbReference type="ARBA" id="ARBA00022840"/>
    </source>
</evidence>
<gene>
    <name evidence="14" type="ORF">ACFQDM_07485</name>
</gene>
<proteinExistence type="predicted"/>
<dbReference type="Gene3D" id="3.30.565.10">
    <property type="entry name" value="Histidine kinase-like ATPase, C-terminal domain"/>
    <property type="match status" value="1"/>
</dbReference>
<keyword evidence="6" id="KW-0808">Transferase</keyword>
<dbReference type="PROSITE" id="PS50885">
    <property type="entry name" value="HAMP"/>
    <property type="match status" value="1"/>
</dbReference>
<dbReference type="InterPro" id="IPR036890">
    <property type="entry name" value="HATPase_C_sf"/>
</dbReference>
<comment type="subcellular location">
    <subcellularLocation>
        <location evidence="2">Cell membrane</location>
        <topology evidence="2">Multi-pass membrane protein</topology>
    </subcellularLocation>
</comment>
<dbReference type="InterPro" id="IPR036097">
    <property type="entry name" value="HisK_dim/P_sf"/>
</dbReference>
<keyword evidence="4" id="KW-1003">Cell membrane</keyword>
<dbReference type="InterPro" id="IPR050980">
    <property type="entry name" value="2C_sensor_his_kinase"/>
</dbReference>
<evidence type="ECO:0000313" key="15">
    <source>
        <dbReference type="Proteomes" id="UP001596303"/>
    </source>
</evidence>
<comment type="caution">
    <text evidence="14">The sequence shown here is derived from an EMBL/GenBank/DDBJ whole genome shotgun (WGS) entry which is preliminary data.</text>
</comment>
<dbReference type="GO" id="GO:0005524">
    <property type="term" value="F:ATP binding"/>
    <property type="evidence" value="ECO:0007669"/>
    <property type="project" value="UniProtKB-KW"/>
</dbReference>
<evidence type="ECO:0000256" key="3">
    <source>
        <dbReference type="ARBA" id="ARBA00012438"/>
    </source>
</evidence>
<dbReference type="EMBL" id="JBHSSW010000009">
    <property type="protein sequence ID" value="MFC6197914.1"/>
    <property type="molecule type" value="Genomic_DNA"/>
</dbReference>
<keyword evidence="11" id="KW-0812">Transmembrane</keyword>
<keyword evidence="10" id="KW-0175">Coiled coil</keyword>
<dbReference type="SUPFAM" id="SSF47384">
    <property type="entry name" value="Homodimeric domain of signal transducing histidine kinase"/>
    <property type="match status" value="1"/>
</dbReference>
<evidence type="ECO:0000256" key="5">
    <source>
        <dbReference type="ARBA" id="ARBA00022553"/>
    </source>
</evidence>
<dbReference type="PANTHER" id="PTHR44936:SF10">
    <property type="entry name" value="SENSOR PROTEIN RSTB"/>
    <property type="match status" value="1"/>
</dbReference>
<feature type="transmembrane region" description="Helical" evidence="11">
    <location>
        <begin position="12"/>
        <end position="34"/>
    </location>
</feature>
<feature type="domain" description="HAMP" evidence="13">
    <location>
        <begin position="194"/>
        <end position="246"/>
    </location>
</feature>
<keyword evidence="11" id="KW-0472">Membrane</keyword>
<dbReference type="Proteomes" id="UP001596303">
    <property type="component" value="Unassembled WGS sequence"/>
</dbReference>
<name>A0ABW1S9P8_9PROT</name>
<dbReference type="InterPro" id="IPR004358">
    <property type="entry name" value="Sig_transdc_His_kin-like_C"/>
</dbReference>
<evidence type="ECO:0000259" key="12">
    <source>
        <dbReference type="PROSITE" id="PS50109"/>
    </source>
</evidence>
<evidence type="ECO:0000256" key="2">
    <source>
        <dbReference type="ARBA" id="ARBA00004651"/>
    </source>
</evidence>